<evidence type="ECO:0000256" key="1">
    <source>
        <dbReference type="ARBA" id="ARBA00004496"/>
    </source>
</evidence>
<dbReference type="PANTHER" id="PTHR22706:SF1">
    <property type="entry name" value="ASSEMBLY FACTOR FOR SPINDLE MICROTUBULES"/>
    <property type="match status" value="1"/>
</dbReference>
<dbReference type="AlphaFoldDB" id="A0AAD7WKF3"/>
<dbReference type="GO" id="GO:0005737">
    <property type="term" value="C:cytoplasm"/>
    <property type="evidence" value="ECO:0007669"/>
    <property type="project" value="UniProtKB-SubCell"/>
</dbReference>
<dbReference type="GO" id="GO:0000922">
    <property type="term" value="C:spindle pole"/>
    <property type="evidence" value="ECO:0007669"/>
    <property type="project" value="TreeGrafter"/>
</dbReference>
<accession>A0AAD7WKF3</accession>
<protein>
    <recommendedName>
        <fullName evidence="8">Spermatogenesis associated 17</fullName>
    </recommendedName>
</protein>
<evidence type="ECO:0000313" key="6">
    <source>
        <dbReference type="EMBL" id="KAJ8400301.1"/>
    </source>
</evidence>
<evidence type="ECO:0000256" key="2">
    <source>
        <dbReference type="ARBA" id="ARBA00022490"/>
    </source>
</evidence>
<dbReference type="GO" id="GO:0000278">
    <property type="term" value="P:mitotic cell cycle"/>
    <property type="evidence" value="ECO:0007669"/>
    <property type="project" value="TreeGrafter"/>
</dbReference>
<dbReference type="InterPro" id="IPR027417">
    <property type="entry name" value="P-loop_NTPase"/>
</dbReference>
<organism evidence="6 7">
    <name type="scientific">Aldrovandia affinis</name>
    <dbReference type="NCBI Taxonomy" id="143900"/>
    <lineage>
        <taxon>Eukaryota</taxon>
        <taxon>Metazoa</taxon>
        <taxon>Chordata</taxon>
        <taxon>Craniata</taxon>
        <taxon>Vertebrata</taxon>
        <taxon>Euteleostomi</taxon>
        <taxon>Actinopterygii</taxon>
        <taxon>Neopterygii</taxon>
        <taxon>Teleostei</taxon>
        <taxon>Notacanthiformes</taxon>
        <taxon>Halosauridae</taxon>
        <taxon>Aldrovandia</taxon>
    </lineage>
</organism>
<dbReference type="SUPFAM" id="SSF52540">
    <property type="entry name" value="P-loop containing nucleoside triphosphate hydrolases"/>
    <property type="match status" value="1"/>
</dbReference>
<keyword evidence="7" id="KW-1185">Reference proteome</keyword>
<dbReference type="PROSITE" id="PS50096">
    <property type="entry name" value="IQ"/>
    <property type="match status" value="3"/>
</dbReference>
<dbReference type="CDD" id="cd23767">
    <property type="entry name" value="IQCD"/>
    <property type="match status" value="1"/>
</dbReference>
<dbReference type="Pfam" id="PF00612">
    <property type="entry name" value="IQ"/>
    <property type="match status" value="3"/>
</dbReference>
<dbReference type="PANTHER" id="PTHR22706">
    <property type="entry name" value="ASSEMBLY FACTOR FOR SPINDLE MICROTUBULES"/>
    <property type="match status" value="1"/>
</dbReference>
<proteinExistence type="predicted"/>
<dbReference type="InterPro" id="IPR000048">
    <property type="entry name" value="IQ_motif_EF-hand-BS"/>
</dbReference>
<keyword evidence="2" id="KW-0963">Cytoplasm</keyword>
<keyword evidence="3" id="KW-0677">Repeat</keyword>
<evidence type="ECO:0000313" key="7">
    <source>
        <dbReference type="Proteomes" id="UP001221898"/>
    </source>
</evidence>
<dbReference type="EMBL" id="JAINUG010000077">
    <property type="protein sequence ID" value="KAJ8400301.1"/>
    <property type="molecule type" value="Genomic_DNA"/>
</dbReference>
<comment type="subcellular location">
    <subcellularLocation>
        <location evidence="1">Cytoplasm</location>
    </subcellularLocation>
</comment>
<feature type="region of interest" description="Disordered" evidence="5">
    <location>
        <begin position="273"/>
        <end position="293"/>
    </location>
</feature>
<name>A0AAD7WKF3_9TELE</name>
<comment type="caution">
    <text evidence="6">The sequence shown here is derived from an EMBL/GenBank/DDBJ whole genome shotgun (WGS) entry which is preliminary data.</text>
</comment>
<evidence type="ECO:0008006" key="8">
    <source>
        <dbReference type="Google" id="ProtNLM"/>
    </source>
</evidence>
<reference evidence="6" key="1">
    <citation type="journal article" date="2023" name="Science">
        <title>Genome structures resolve the early diversification of teleost fishes.</title>
        <authorList>
            <person name="Parey E."/>
            <person name="Louis A."/>
            <person name="Montfort J."/>
            <person name="Bouchez O."/>
            <person name="Roques C."/>
            <person name="Iampietro C."/>
            <person name="Lluch J."/>
            <person name="Castinel A."/>
            <person name="Donnadieu C."/>
            <person name="Desvignes T."/>
            <person name="Floi Bucao C."/>
            <person name="Jouanno E."/>
            <person name="Wen M."/>
            <person name="Mejri S."/>
            <person name="Dirks R."/>
            <person name="Jansen H."/>
            <person name="Henkel C."/>
            <person name="Chen W.J."/>
            <person name="Zahm M."/>
            <person name="Cabau C."/>
            <person name="Klopp C."/>
            <person name="Thompson A.W."/>
            <person name="Robinson-Rechavi M."/>
            <person name="Braasch I."/>
            <person name="Lecointre G."/>
            <person name="Bobe J."/>
            <person name="Postlethwait J.H."/>
            <person name="Berthelot C."/>
            <person name="Roest Crollius H."/>
            <person name="Guiguen Y."/>
        </authorList>
    </citation>
    <scope>NUCLEOTIDE SEQUENCE</scope>
    <source>
        <strain evidence="6">NC1722</strain>
    </source>
</reference>
<evidence type="ECO:0000256" key="4">
    <source>
        <dbReference type="ARBA" id="ARBA00022860"/>
    </source>
</evidence>
<gene>
    <name evidence="6" type="ORF">AAFF_G00396840</name>
</gene>
<sequence>MANLLRLQNNIGQVKEDFFRTNRISEDYRYDETFAAVQIQSWFRGCQLRDFLRHLHRNATIIQKIWRGYRARACFRQTLKTAYFMMKMNFFNEMAVRIQRRWRGFYVRKYVHNYHARRHYLEGLARKNEQVRRDLEEFGEIQRRVREHSEMERKERERCDLAQKMHHLLSTQQRPGVFNSPFRVRPHEMELRMRSVEPALIKAALQKRKSLQGLLGTNLDLHTTQPLPPIPSRKPQGPFCEAMEVQKQRHRPLEPSLRVATSITALAEAREDLRGQERAGRNSARPFQPFSNAHKSRKYEGMIHTCTLYDQVAYGSKHFREENLEKLQGKAVKTGAL</sequence>
<dbReference type="Gene3D" id="1.20.5.190">
    <property type="match status" value="1"/>
</dbReference>
<dbReference type="GO" id="GO:0007051">
    <property type="term" value="P:spindle organization"/>
    <property type="evidence" value="ECO:0007669"/>
    <property type="project" value="TreeGrafter"/>
</dbReference>
<evidence type="ECO:0000256" key="5">
    <source>
        <dbReference type="SAM" id="MobiDB-lite"/>
    </source>
</evidence>
<dbReference type="GO" id="GO:0005516">
    <property type="term" value="F:calmodulin binding"/>
    <property type="evidence" value="ECO:0007669"/>
    <property type="project" value="UniProtKB-KW"/>
</dbReference>
<dbReference type="InterPro" id="IPR051185">
    <property type="entry name" value="ASPM"/>
</dbReference>
<dbReference type="SMART" id="SM00015">
    <property type="entry name" value="IQ"/>
    <property type="match status" value="3"/>
</dbReference>
<dbReference type="GO" id="GO:0051295">
    <property type="term" value="P:establishment of meiotic spindle localization"/>
    <property type="evidence" value="ECO:0007669"/>
    <property type="project" value="TreeGrafter"/>
</dbReference>
<keyword evidence="4" id="KW-0112">Calmodulin-binding</keyword>
<dbReference type="Proteomes" id="UP001221898">
    <property type="component" value="Unassembled WGS sequence"/>
</dbReference>
<evidence type="ECO:0000256" key="3">
    <source>
        <dbReference type="ARBA" id="ARBA00022737"/>
    </source>
</evidence>